<dbReference type="InterPro" id="IPR023753">
    <property type="entry name" value="FAD/NAD-binding_dom"/>
</dbReference>
<organism evidence="6 7">
    <name type="scientific">Dimargaris verticillata</name>
    <dbReference type="NCBI Taxonomy" id="2761393"/>
    <lineage>
        <taxon>Eukaryota</taxon>
        <taxon>Fungi</taxon>
        <taxon>Fungi incertae sedis</taxon>
        <taxon>Zoopagomycota</taxon>
        <taxon>Kickxellomycotina</taxon>
        <taxon>Dimargaritomycetes</taxon>
        <taxon>Dimargaritales</taxon>
        <taxon>Dimargaritaceae</taxon>
        <taxon>Dimargaris</taxon>
    </lineage>
</organism>
<comment type="caution">
    <text evidence="6">The sequence shown here is derived from an EMBL/GenBank/DDBJ whole genome shotgun (WGS) entry which is preliminary data.</text>
</comment>
<keyword evidence="3" id="KW-0274">FAD</keyword>
<dbReference type="GO" id="GO:0004174">
    <property type="term" value="F:electron-transferring-flavoprotein dehydrogenase activity"/>
    <property type="evidence" value="ECO:0007669"/>
    <property type="project" value="TreeGrafter"/>
</dbReference>
<dbReference type="OrthoDB" id="202203at2759"/>
<name>A0A9W8B780_9FUNG</name>
<dbReference type="PRINTS" id="PR00368">
    <property type="entry name" value="FADPNR"/>
</dbReference>
<keyword evidence="2" id="KW-0285">Flavoprotein</keyword>
<proteinExistence type="inferred from homology"/>
<evidence type="ECO:0000259" key="5">
    <source>
        <dbReference type="Pfam" id="PF07992"/>
    </source>
</evidence>
<dbReference type="PANTHER" id="PTHR43735">
    <property type="entry name" value="APOPTOSIS-INDUCING FACTOR 1"/>
    <property type="match status" value="1"/>
</dbReference>
<evidence type="ECO:0000256" key="2">
    <source>
        <dbReference type="ARBA" id="ARBA00022630"/>
    </source>
</evidence>
<gene>
    <name evidence="6" type="ORF">H4R34_000403</name>
</gene>
<evidence type="ECO:0000313" key="7">
    <source>
        <dbReference type="Proteomes" id="UP001151582"/>
    </source>
</evidence>
<sequence>MLNNLPTLRVAPTTGSADGQLPPINVVIIGGSTAGIKTAQSLVKTYTSQQVRVTVIDKLDHHYHRIGAARALVDSEFAQQLWIPFTNLFHCALLDSTGGHTHQFVQGCVTRVEEGAVYLEEQDRIIPYDYLVVATGSTLAPSVTPEPPNKIDYLLNLGYSRKGIAQAQHILIIGGGPVGVEAAGEIKHAFPEKEVTMVHRTTELLGSPLPLRFRQQVTQRILDLGVEVILEDSIDLMDESNLLSAYNLHQMIPNQMLRTFRGKTITTDWVLQTDGARINTDFLCTLQTDGVTSLVGPNQRVRVLPTLQVKDPKYPNIYAVGDVNDLKCIKTATNALLQTDILLRNLKTCIRAKMDERQGKAPKRQVKLASFRDKNDTMYLALGPQKGICLLPMGFIAGDWAARFLKSRDLALTGKWRQMGLEMPVSPSPSSSMT</sequence>
<evidence type="ECO:0000256" key="1">
    <source>
        <dbReference type="ARBA" id="ARBA00006442"/>
    </source>
</evidence>
<dbReference type="Gene3D" id="3.50.50.100">
    <property type="match status" value="1"/>
</dbReference>
<evidence type="ECO:0000256" key="4">
    <source>
        <dbReference type="ARBA" id="ARBA00023002"/>
    </source>
</evidence>
<accession>A0A9W8B780</accession>
<dbReference type="GO" id="GO:0050660">
    <property type="term" value="F:flavin adenine dinucleotide binding"/>
    <property type="evidence" value="ECO:0007669"/>
    <property type="project" value="TreeGrafter"/>
</dbReference>
<dbReference type="PANTHER" id="PTHR43735:SF3">
    <property type="entry name" value="FERROPTOSIS SUPPRESSOR PROTEIN 1"/>
    <property type="match status" value="1"/>
</dbReference>
<keyword evidence="7" id="KW-1185">Reference proteome</keyword>
<dbReference type="AlphaFoldDB" id="A0A9W8B780"/>
<protein>
    <recommendedName>
        <fullName evidence="5">FAD/NAD(P)-binding domain-containing protein</fullName>
    </recommendedName>
</protein>
<dbReference type="PRINTS" id="PR00411">
    <property type="entry name" value="PNDRDTASEI"/>
</dbReference>
<dbReference type="InterPro" id="IPR036188">
    <property type="entry name" value="FAD/NAD-bd_sf"/>
</dbReference>
<reference evidence="6" key="1">
    <citation type="submission" date="2022-07" db="EMBL/GenBank/DDBJ databases">
        <title>Phylogenomic reconstructions and comparative analyses of Kickxellomycotina fungi.</title>
        <authorList>
            <person name="Reynolds N.K."/>
            <person name="Stajich J.E."/>
            <person name="Barry K."/>
            <person name="Grigoriev I.V."/>
            <person name="Crous P."/>
            <person name="Smith M.E."/>
        </authorList>
    </citation>
    <scope>NUCLEOTIDE SEQUENCE</scope>
    <source>
        <strain evidence="6">RSA 567</strain>
    </source>
</reference>
<evidence type="ECO:0000313" key="6">
    <source>
        <dbReference type="EMBL" id="KAJ1984863.1"/>
    </source>
</evidence>
<feature type="domain" description="FAD/NAD(P)-binding" evidence="5">
    <location>
        <begin position="25"/>
        <end position="336"/>
    </location>
</feature>
<keyword evidence="4" id="KW-0560">Oxidoreductase</keyword>
<comment type="similarity">
    <text evidence="1">Belongs to the FAD-dependent oxidoreductase family.</text>
</comment>
<dbReference type="Proteomes" id="UP001151582">
    <property type="component" value="Unassembled WGS sequence"/>
</dbReference>
<dbReference type="SUPFAM" id="SSF51905">
    <property type="entry name" value="FAD/NAD(P)-binding domain"/>
    <property type="match status" value="1"/>
</dbReference>
<dbReference type="Pfam" id="PF07992">
    <property type="entry name" value="Pyr_redox_2"/>
    <property type="match status" value="1"/>
</dbReference>
<dbReference type="EMBL" id="JANBQB010000009">
    <property type="protein sequence ID" value="KAJ1984863.1"/>
    <property type="molecule type" value="Genomic_DNA"/>
</dbReference>
<evidence type="ECO:0000256" key="3">
    <source>
        <dbReference type="ARBA" id="ARBA00022827"/>
    </source>
</evidence>
<dbReference type="GO" id="GO:0005737">
    <property type="term" value="C:cytoplasm"/>
    <property type="evidence" value="ECO:0007669"/>
    <property type="project" value="TreeGrafter"/>
</dbReference>